<comment type="caution">
    <text evidence="2">The sequence shown here is derived from an EMBL/GenBank/DDBJ whole genome shotgun (WGS) entry which is preliminary data.</text>
</comment>
<feature type="compositionally biased region" description="Low complexity" evidence="1">
    <location>
        <begin position="33"/>
        <end position="43"/>
    </location>
</feature>
<feature type="non-terminal residue" evidence="2">
    <location>
        <position position="64"/>
    </location>
</feature>
<evidence type="ECO:0000256" key="1">
    <source>
        <dbReference type="SAM" id="MobiDB-lite"/>
    </source>
</evidence>
<sequence length="64" mass="6501">MAGRKPSTSTAGRKPLPADLVRCPQLLNGASGAGLALATTTTTTRRKPPTSTDGCKPLPVDLAL</sequence>
<name>A0A1Q8YAZ9_9BURK</name>
<evidence type="ECO:0000313" key="3">
    <source>
        <dbReference type="Proteomes" id="UP000185911"/>
    </source>
</evidence>
<proteinExistence type="predicted"/>
<keyword evidence="3" id="KW-1185">Reference proteome</keyword>
<feature type="region of interest" description="Disordered" evidence="1">
    <location>
        <begin position="31"/>
        <end position="64"/>
    </location>
</feature>
<gene>
    <name evidence="2" type="ORF">BLL52_3983</name>
</gene>
<reference evidence="2 3" key="1">
    <citation type="submission" date="2017-01" db="EMBL/GenBank/DDBJ databases">
        <title>Genome sequence of Rhodoferax antarcticus ANT.BR, a psychrophilic purple nonsulfur bacterium from an Antarctic microbial mat.</title>
        <authorList>
            <person name="Baker J."/>
            <person name="Riester C."/>
            <person name="Skinner B."/>
            <person name="Newell A."/>
            <person name="Swingley W."/>
            <person name="Madigan M."/>
            <person name="Jung D."/>
            <person name="Asao M."/>
            <person name="Chen M."/>
            <person name="Loughlin P."/>
            <person name="Pan H."/>
            <person name="Lin S."/>
            <person name="Li N."/>
            <person name="Shaw J."/>
            <person name="Prado M."/>
            <person name="Sherman C."/>
            <person name="Li X."/>
            <person name="Tang J."/>
            <person name="Blankenship R."/>
            <person name="Zhao T."/>
            <person name="Touchman J."/>
            <person name="Sattley M."/>
        </authorList>
    </citation>
    <scope>NUCLEOTIDE SEQUENCE [LARGE SCALE GENOMIC DNA]</scope>
    <source>
        <strain evidence="2 3">ANT.BR</strain>
    </source>
</reference>
<dbReference type="Proteomes" id="UP000185911">
    <property type="component" value="Unassembled WGS sequence"/>
</dbReference>
<organism evidence="2 3">
    <name type="scientific">Rhodoferax antarcticus ANT.BR</name>
    <dbReference type="NCBI Taxonomy" id="1111071"/>
    <lineage>
        <taxon>Bacteria</taxon>
        <taxon>Pseudomonadati</taxon>
        <taxon>Pseudomonadota</taxon>
        <taxon>Betaproteobacteria</taxon>
        <taxon>Burkholderiales</taxon>
        <taxon>Comamonadaceae</taxon>
        <taxon>Rhodoferax</taxon>
    </lineage>
</organism>
<evidence type="ECO:0000313" key="2">
    <source>
        <dbReference type="EMBL" id="OLP05162.1"/>
    </source>
</evidence>
<dbReference type="STRING" id="81479.RA876_13680"/>
<protein>
    <submittedName>
        <fullName evidence="2">Uncharacterized protein</fullName>
    </submittedName>
</protein>
<dbReference type="AlphaFoldDB" id="A0A1Q8YAZ9"/>
<dbReference type="EMBL" id="MSYM01000018">
    <property type="protein sequence ID" value="OLP05162.1"/>
    <property type="molecule type" value="Genomic_DNA"/>
</dbReference>
<accession>A0A1Q8YAZ9</accession>